<dbReference type="InterPro" id="IPR050471">
    <property type="entry name" value="AB_hydrolase"/>
</dbReference>
<dbReference type="PANTHER" id="PTHR43433:SF5">
    <property type="entry name" value="AB HYDROLASE-1 DOMAIN-CONTAINING PROTEIN"/>
    <property type="match status" value="1"/>
</dbReference>
<feature type="domain" description="AB hydrolase-1" evidence="2">
    <location>
        <begin position="55"/>
        <end position="160"/>
    </location>
</feature>
<keyword evidence="1" id="KW-0732">Signal</keyword>
<evidence type="ECO:0000259" key="2">
    <source>
        <dbReference type="Pfam" id="PF00561"/>
    </source>
</evidence>
<feature type="signal peptide" evidence="1">
    <location>
        <begin position="1"/>
        <end position="23"/>
    </location>
</feature>
<evidence type="ECO:0000313" key="3">
    <source>
        <dbReference type="EMBL" id="MBB6130528.1"/>
    </source>
</evidence>
<evidence type="ECO:0000256" key="1">
    <source>
        <dbReference type="SAM" id="SignalP"/>
    </source>
</evidence>
<dbReference type="SUPFAM" id="SSF53474">
    <property type="entry name" value="alpha/beta-Hydrolases"/>
    <property type="match status" value="1"/>
</dbReference>
<dbReference type="EMBL" id="JACHCA010000015">
    <property type="protein sequence ID" value="MBB6130528.1"/>
    <property type="molecule type" value="Genomic_DNA"/>
</dbReference>
<sequence>MKIQKSLCVLVAGLLGVLSACNAQVKTPYGDNAAAGKYYDIRGIKLYTEVYGTGKPLLMIHGNGGSMSSFAKNVPYFAEKYKVIMVDSRAHGKSTDGRDSLSFEMMADDFAGLLDAMHIDSAYVIGWSDGGINALELAMRHPEKVIKLASTGANLWPDSTGIIPAYWKIEQKDYEAKKNTVFKTAKEKNDRKIFLLDWFQPNIKLSALKTIKCPSLIIGGDHDLIPTEHTVLIAQNIPNAYLWIVPNSGHGTLIEHKDEFNKKVDEFFSTPFIKRDPLVFH</sequence>
<feature type="chain" id="PRO_5032297861" evidence="1">
    <location>
        <begin position="24"/>
        <end position="281"/>
    </location>
</feature>
<protein>
    <submittedName>
        <fullName evidence="3">Pimeloyl-ACP methyl ester carboxylesterase</fullName>
    </submittedName>
</protein>
<dbReference type="Proteomes" id="UP000548326">
    <property type="component" value="Unassembled WGS sequence"/>
</dbReference>
<reference evidence="3 4" key="1">
    <citation type="submission" date="2020-08" db="EMBL/GenBank/DDBJ databases">
        <title>Genomic Encyclopedia of Type Strains, Phase IV (KMG-V): Genome sequencing to study the core and pangenomes of soil and plant-associated prokaryotes.</title>
        <authorList>
            <person name="Whitman W."/>
        </authorList>
    </citation>
    <scope>NUCLEOTIDE SEQUENCE [LARGE SCALE GENOMIC DNA]</scope>
    <source>
        <strain evidence="3 4">MP601</strain>
    </source>
</reference>
<dbReference type="InterPro" id="IPR029058">
    <property type="entry name" value="AB_hydrolase_fold"/>
</dbReference>
<dbReference type="InterPro" id="IPR000073">
    <property type="entry name" value="AB_hydrolase_1"/>
</dbReference>
<evidence type="ECO:0000313" key="4">
    <source>
        <dbReference type="Proteomes" id="UP000548326"/>
    </source>
</evidence>
<comment type="caution">
    <text evidence="3">The sequence shown here is derived from an EMBL/GenBank/DDBJ whole genome shotgun (WGS) entry which is preliminary data.</text>
</comment>
<dbReference type="GO" id="GO:0046503">
    <property type="term" value="P:glycerolipid catabolic process"/>
    <property type="evidence" value="ECO:0007669"/>
    <property type="project" value="TreeGrafter"/>
</dbReference>
<organism evidence="3 4">
    <name type="scientific">Mucilaginibacter lappiensis</name>
    <dbReference type="NCBI Taxonomy" id="354630"/>
    <lineage>
        <taxon>Bacteria</taxon>
        <taxon>Pseudomonadati</taxon>
        <taxon>Bacteroidota</taxon>
        <taxon>Sphingobacteriia</taxon>
        <taxon>Sphingobacteriales</taxon>
        <taxon>Sphingobacteriaceae</taxon>
        <taxon>Mucilaginibacter</taxon>
    </lineage>
</organism>
<dbReference type="Gene3D" id="3.40.50.1820">
    <property type="entry name" value="alpha/beta hydrolase"/>
    <property type="match status" value="1"/>
</dbReference>
<name>A0A841JP54_9SPHI</name>
<accession>A0A841JP54</accession>
<dbReference type="Pfam" id="PF00561">
    <property type="entry name" value="Abhydrolase_1"/>
    <property type="match status" value="1"/>
</dbReference>
<gene>
    <name evidence="3" type="ORF">HDF22_004668</name>
</gene>
<dbReference type="GO" id="GO:0004806">
    <property type="term" value="F:triacylglycerol lipase activity"/>
    <property type="evidence" value="ECO:0007669"/>
    <property type="project" value="TreeGrafter"/>
</dbReference>
<dbReference type="PANTHER" id="PTHR43433">
    <property type="entry name" value="HYDROLASE, ALPHA/BETA FOLD FAMILY PROTEIN"/>
    <property type="match status" value="1"/>
</dbReference>
<proteinExistence type="predicted"/>
<dbReference type="RefSeq" id="WP_183589287.1">
    <property type="nucleotide sequence ID" value="NZ_JACHCA010000015.1"/>
</dbReference>
<dbReference type="PROSITE" id="PS51257">
    <property type="entry name" value="PROKAR_LIPOPROTEIN"/>
    <property type="match status" value="1"/>
</dbReference>
<dbReference type="AlphaFoldDB" id="A0A841JP54"/>